<keyword evidence="3 9" id="KW-0732">Signal</keyword>
<dbReference type="Pfam" id="PF08742">
    <property type="entry name" value="C8"/>
    <property type="match status" value="4"/>
</dbReference>
<evidence type="ECO:0000256" key="3">
    <source>
        <dbReference type="ARBA" id="ARBA00022729"/>
    </source>
</evidence>
<feature type="compositionally biased region" description="Acidic residues" evidence="8">
    <location>
        <begin position="204"/>
        <end position="214"/>
    </location>
</feature>
<reference evidence="13" key="1">
    <citation type="submission" date="2025-08" db="UniProtKB">
        <authorList>
            <consortium name="Ensembl"/>
        </authorList>
    </citation>
    <scope>IDENTIFICATION</scope>
</reference>
<dbReference type="InterPro" id="IPR002919">
    <property type="entry name" value="TIL_dom"/>
</dbReference>
<protein>
    <recommendedName>
        <fullName evidence="15">Mucin-2</fullName>
    </recommendedName>
</protein>
<dbReference type="PROSITE" id="PS50184">
    <property type="entry name" value="VWFC_2"/>
    <property type="match status" value="2"/>
</dbReference>
<feature type="compositionally biased region" description="Low complexity" evidence="8">
    <location>
        <begin position="1408"/>
        <end position="1692"/>
    </location>
</feature>
<feature type="disulfide bond" evidence="7">
    <location>
        <begin position="2550"/>
        <end position="2602"/>
    </location>
</feature>
<dbReference type="PROSITE" id="PS01208">
    <property type="entry name" value="VWFC_1"/>
    <property type="match status" value="2"/>
</dbReference>
<feature type="domain" description="CTCK" evidence="10">
    <location>
        <begin position="2523"/>
        <end position="2608"/>
    </location>
</feature>
<evidence type="ECO:0000256" key="2">
    <source>
        <dbReference type="ARBA" id="ARBA00022525"/>
    </source>
</evidence>
<evidence type="ECO:0000256" key="9">
    <source>
        <dbReference type="SAM" id="SignalP"/>
    </source>
</evidence>
<dbReference type="SMART" id="SM00832">
    <property type="entry name" value="C8"/>
    <property type="match status" value="4"/>
</dbReference>
<keyword evidence="14" id="KW-1185">Reference proteome</keyword>
<feature type="chain" id="PRO_5034438031" description="Mucin-2" evidence="9">
    <location>
        <begin position="24"/>
        <end position="2630"/>
    </location>
</feature>
<evidence type="ECO:0000313" key="14">
    <source>
        <dbReference type="Proteomes" id="UP000694414"/>
    </source>
</evidence>
<dbReference type="PROSITE" id="PS51233">
    <property type="entry name" value="VWFD"/>
    <property type="match status" value="4"/>
</dbReference>
<evidence type="ECO:0000256" key="7">
    <source>
        <dbReference type="PROSITE-ProRule" id="PRU00039"/>
    </source>
</evidence>
<feature type="domain" description="VWFC" evidence="11">
    <location>
        <begin position="2371"/>
        <end position="2440"/>
    </location>
</feature>
<dbReference type="SMART" id="SM00041">
    <property type="entry name" value="CT"/>
    <property type="match status" value="1"/>
</dbReference>
<dbReference type="SUPFAM" id="SSF57567">
    <property type="entry name" value="Serine protease inhibitors"/>
    <property type="match status" value="4"/>
</dbReference>
<dbReference type="InterPro" id="IPR036084">
    <property type="entry name" value="Ser_inhib-like_sf"/>
</dbReference>
<feature type="compositionally biased region" description="Pro residues" evidence="8">
    <location>
        <begin position="1835"/>
        <end position="1844"/>
    </location>
</feature>
<evidence type="ECO:0000259" key="11">
    <source>
        <dbReference type="PROSITE" id="PS50184"/>
    </source>
</evidence>
<dbReference type="GeneTree" id="ENSGT00940000156289"/>
<feature type="compositionally biased region" description="Low complexity" evidence="8">
    <location>
        <begin position="1378"/>
        <end position="1399"/>
    </location>
</feature>
<feature type="region of interest" description="Disordered" evidence="8">
    <location>
        <begin position="200"/>
        <end position="219"/>
    </location>
</feature>
<accession>A0A8C9DH92</accession>
<dbReference type="FunFam" id="2.10.25.10:FF:000153">
    <property type="entry name" value="MUC5B isoform 1"/>
    <property type="match status" value="1"/>
</dbReference>
<dbReference type="PROSITE" id="PS01225">
    <property type="entry name" value="CTCK_2"/>
    <property type="match status" value="1"/>
</dbReference>
<comment type="subcellular location">
    <subcellularLocation>
        <location evidence="1">Secreted</location>
    </subcellularLocation>
</comment>
<feature type="compositionally biased region" description="Polar residues" evidence="8">
    <location>
        <begin position="1765"/>
        <end position="1779"/>
    </location>
</feature>
<dbReference type="Gene3D" id="2.10.25.10">
    <property type="entry name" value="Laminin"/>
    <property type="match status" value="3"/>
</dbReference>
<dbReference type="Pfam" id="PF01826">
    <property type="entry name" value="TIL"/>
    <property type="match status" value="1"/>
</dbReference>
<dbReference type="InterPro" id="IPR058753">
    <property type="entry name" value="TIL_OTOGL_Mucin"/>
</dbReference>
<feature type="domain" description="VWFD" evidence="12">
    <location>
        <begin position="1937"/>
        <end position="2120"/>
    </location>
</feature>
<dbReference type="PROSITE" id="PS01185">
    <property type="entry name" value="CTCK_1"/>
    <property type="match status" value="1"/>
</dbReference>
<dbReference type="PANTHER" id="PTHR11339">
    <property type="entry name" value="EXTRACELLULAR MATRIX GLYCOPROTEIN RELATED"/>
    <property type="match status" value="1"/>
</dbReference>
<keyword evidence="6" id="KW-0325">Glycoprotein</keyword>
<dbReference type="GO" id="GO:0005576">
    <property type="term" value="C:extracellular region"/>
    <property type="evidence" value="ECO:0007669"/>
    <property type="project" value="UniProtKB-SubCell"/>
</dbReference>
<feature type="domain" description="VWFD" evidence="12">
    <location>
        <begin position="859"/>
        <end position="1029"/>
    </location>
</feature>
<dbReference type="SMART" id="SM00214">
    <property type="entry name" value="VWC"/>
    <property type="match status" value="5"/>
</dbReference>
<dbReference type="Pfam" id="PF25962">
    <property type="entry name" value="TIL_OTOGL_Mucin"/>
    <property type="match status" value="1"/>
</dbReference>
<dbReference type="SUPFAM" id="SSF57603">
    <property type="entry name" value="FnI-like domain"/>
    <property type="match status" value="1"/>
</dbReference>
<dbReference type="InterPro" id="IPR001007">
    <property type="entry name" value="VWF_dom"/>
</dbReference>
<proteinExistence type="predicted"/>
<evidence type="ECO:0000259" key="10">
    <source>
        <dbReference type="PROSITE" id="PS01225"/>
    </source>
</evidence>
<feature type="domain" description="VWFD" evidence="12">
    <location>
        <begin position="389"/>
        <end position="565"/>
    </location>
</feature>
<dbReference type="SMART" id="SM00215">
    <property type="entry name" value="VWC_out"/>
    <property type="match status" value="2"/>
</dbReference>
<dbReference type="InterPro" id="IPR050780">
    <property type="entry name" value="Mucin_vWF_Thrombospondin_sf"/>
</dbReference>
<dbReference type="Pfam" id="PF23244">
    <property type="entry name" value="VWF"/>
    <property type="match status" value="2"/>
</dbReference>
<feature type="domain" description="VWFD" evidence="12">
    <location>
        <begin position="35"/>
        <end position="207"/>
    </location>
</feature>
<organism evidence="13 14">
    <name type="scientific">Prolemur simus</name>
    <name type="common">Greater bamboo lemur</name>
    <name type="synonym">Hapalemur simus</name>
    <dbReference type="NCBI Taxonomy" id="1328070"/>
    <lineage>
        <taxon>Eukaryota</taxon>
        <taxon>Metazoa</taxon>
        <taxon>Chordata</taxon>
        <taxon>Craniata</taxon>
        <taxon>Vertebrata</taxon>
        <taxon>Euteleostomi</taxon>
        <taxon>Mammalia</taxon>
        <taxon>Eutheria</taxon>
        <taxon>Euarchontoglires</taxon>
        <taxon>Primates</taxon>
        <taxon>Strepsirrhini</taxon>
        <taxon>Lemuriformes</taxon>
        <taxon>Lemuridae</taxon>
        <taxon>Prolemur</taxon>
    </lineage>
</organism>
<dbReference type="SMART" id="SM00216">
    <property type="entry name" value="VWD"/>
    <property type="match status" value="4"/>
</dbReference>
<dbReference type="PANTHER" id="PTHR11339:SF371">
    <property type="entry name" value="MUCIN-2"/>
    <property type="match status" value="1"/>
</dbReference>
<keyword evidence="5 7" id="KW-1015">Disulfide bond</keyword>
<evidence type="ECO:0000313" key="13">
    <source>
        <dbReference type="Ensembl" id="ENSPSMP00000009173.1"/>
    </source>
</evidence>
<dbReference type="InterPro" id="IPR001846">
    <property type="entry name" value="VWF_type-D"/>
</dbReference>
<evidence type="ECO:0000256" key="8">
    <source>
        <dbReference type="SAM" id="MobiDB-lite"/>
    </source>
</evidence>
<dbReference type="Proteomes" id="UP000694414">
    <property type="component" value="Unplaced"/>
</dbReference>
<sequence length="2630" mass="281440">MGLPLARLVAVCLALSVAGSSESQQAIRSQNHGHNVCSTWGDFHYKTFDGDIYRFPGLCEYNLASDCRDSYKEFSVHLKRAESQDGGLPQIQSVLLTLRDDAVYLTSQLAMVNGAVVSTPHYSSGLLIERNEVYTKVYSRVGLTLMWDQEDSLMLELDSKFGNSTCGLCGDYNGLQSYSEFISDGVLFSALEFGNMQKVNTPEEQCEDPEEATETDSCSEHRDECERLLTLEAFEDCQDLVSREPYVSACVQDRCRCASGDSCLCSTVAEFSRQCSHAGGQPGNWRNDTLCSKSCPYNMVYLESGSPCVDSCSHLEVSRLCEDHRMDGCFCPEGTVYDDITGKGCIPASQCSCRLHGQQYAPGREVSSDCEQCVCSAGRWECKQLPCPGTCALEGGAHITTFDGKKYTFHGDCYYVLAKDNNNNGSYALLGELAPCGSTEQQTCLKSLLLLADDQKNVVAFRSDGTVLLNQLEMQLPHVTASFSVLRPSSNHIALSTAFGLRLQVQLAPVMQLFLTLDQDAQGQVQGLCGNFNGLEGDDFQTAGGLVEATGASFANTWKAHSSCKDKDDWLDDPCTLSVESANYAEHWCSLLKNRETAFGRCHAAVDPTEYYKRCKYDTCNCQNNEDCLCAALSSYAHACAARGVMLWGWRDSVCNSGVDSCSSSQLFLYNLTTCQQTCRALSDPDAHCLQGFVPVDGCGCPDHTFLDERGRCVSLAKCSCYHRGLYLEAGDVVVRQDERCVCRNGRLHCAPLKLLGQSCAAPKIYVDCNNLTALAVTQPRPVSCQTLAASYYHTECISGCVCPDGLMDDGRGGCVVEEECPCVHNRDVYSPGDKITVECNSCTCQGGRWVCTQSVCYGSCAIYGSGHYITFDGKHYDFDGHCSYVAVQDYCGQNSSLGSFSVITENVPCGTTGVTCSKAIKIFLGRTELKLEDKKHVVIQRNVGHHVAYTTREVGQYLVVEASIGVIVIWDKKTTVFVKLAPSYEGAVCGLCGNFDYRSSNDFTTRDHMVVSSELDFGNSWKEASSCPDVSSVPEPCSLNPHRQAWAEKQCSILKSSVFSACHSKVDPTAFYEACVHDSCSCDTGGDCECFCSAVAAYAQQCTKEGACVFWRTPDLCPVFCDYYNPPHECEWHYEPCGNSSFETCRTLNGIHSNISVSYLEGCYPRCPKDRPIYDEDLKKCVSGDKCGCYVEDTRYLPGESVPTEDICKSCVCTNSSHIVCRPEEGKIVNWTQDGVFCYWETCGPNGTLEKHFNICASTTTPPPTPTRPFTPTVSTTTTLGSSTTTLTPESSGDIELIEDACGQGWATNISCRATMYPHIPIEQLGQTVVCDVSVGLECKNKDQKPGGTIPMPYCINYAINVYCCKCASTPAYTTTTATSTQMPATTTTQAPSAPDTTLKTPPPTPGTTTTATPSPAPGSTSTGIPTPTPSTTMTGTSSPAPGSTSTGIPTPTPSTTMTGTSSPAPGTTTSGTPFIPPGTTSTGIPTPTPGPTTTGTSSPAPGSTSTGIPTPTPSTTMTGTSSPAPGTTTSGTPFTPPGTTMTGTSSPAPGTTTSGTPFIPPGTTSTGIPTPTPGPTTTGTSSPAPGSTSTGIPTPTPGTTTTGPPFTAPSTTSSRIPIPTPGSTTTGTPSPVPGTTITGPPFTTPGTTSTGIPTPIPGTTTTGTPSPTPGTTTTGTPTHTPTPTTTSTVIPTPPGIVPTTESTTPKSQPESSTPPTSQSTSSLSTESTTLLTISSPASETSSTPVPSSSTAPTITTTEVRTTSSPPGSQVPTPSTTAALPGNRHMEPPFSFLESHPVPVPLVYNGTHGDTCYYVNCSLSCTLEFYNWSCPSTPSPTPTPSKPTPTTTSSKSTSSPTPSTPATTKPSGCPDFDPPRQENETWRLCECFMATCKHDNTVEIVEVECKPPPMPTCSNGLKPVSVLDPDGCCWHWECDCYCTGWGDPHYVTFDGLYYSYQGNCTYVLVEEITPTVDNFGVYIDNYHCDVNDKVSCPRTLIVRHETQEVLMKTVQMAPMEVQVQVNKQTVALPYKKYGLQVYESGVNYVVDIPELGALVSYNGLSFSIRLPYRLFGNNTKGQCGTCTNTTADDCTLPSGEVVSSCEIAADQWIVNDPSKPHCPQLISTTKHPATTVPGGSSLPLPEDCVKSRLCELIKDSVFMPCHTLVDPQYYYKACVFDSCFVPNEGMECASLQAYAALCAQQGACIDWRDHTQGTCSVQCPSHREYRACGPAEEPTCKSSSNSTAEGCFCPQGTTSYAAGYDVCVETCGCVGPDNVPREFGESFEFDCKACVCLEGGSGIVCQPKECGQSAPSFCEEDGTSLVTEVNPADTCCNVTFCKCNSSLCQEKPPVCSLGFEVKSETVSGRCCPVYSCGEQGRGAGGTPGSPVYSSECQHCVCTKDVDNSTSLNVIACTHVSCNVSCGPGFDLVEAPGQCCKKCEQTHCVMDLPQGQHILKPGDIQSDPSNNCTFFSCMRIHNQLISSISNITCPDFDPSTCVPGSITLMPNGCCRTCIPRNETRTFCSTVLVTREISYAGCTKLVTMNDCSGSCGTFVMYSEEAQSLDHRCTCCKEERTSQRKVVLSCPDGGSLEHTYTHIESCLCQDTVCGLPKARQTSLSRARRSLQRVGRK</sequence>
<comment type="caution">
    <text evidence="7">Lacks conserved residue(s) required for the propagation of feature annotation.</text>
</comment>
<evidence type="ECO:0000256" key="1">
    <source>
        <dbReference type="ARBA" id="ARBA00004613"/>
    </source>
</evidence>
<dbReference type="FunFam" id="2.10.25.10:FF:000674">
    <property type="entry name" value="Mucin-2"/>
    <property type="match status" value="1"/>
</dbReference>
<feature type="signal peptide" evidence="9">
    <location>
        <begin position="1"/>
        <end position="23"/>
    </location>
</feature>
<feature type="region of interest" description="Disordered" evidence="8">
    <location>
        <begin position="1835"/>
        <end position="1874"/>
    </location>
</feature>
<feature type="compositionally biased region" description="Low complexity" evidence="8">
    <location>
        <begin position="1699"/>
        <end position="1764"/>
    </location>
</feature>
<dbReference type="Pfam" id="PF00094">
    <property type="entry name" value="VWD"/>
    <property type="match status" value="4"/>
</dbReference>
<dbReference type="Ensembl" id="ENSPSMT00000010757.1">
    <property type="protein sequence ID" value="ENSPSMP00000009173.1"/>
    <property type="gene ID" value="ENSPSMG00000006707.1"/>
</dbReference>
<dbReference type="CDD" id="cd19941">
    <property type="entry name" value="TIL"/>
    <property type="match status" value="2"/>
</dbReference>
<reference evidence="13" key="2">
    <citation type="submission" date="2025-09" db="UniProtKB">
        <authorList>
            <consortium name="Ensembl"/>
        </authorList>
    </citation>
    <scope>IDENTIFICATION</scope>
</reference>
<dbReference type="InterPro" id="IPR014853">
    <property type="entry name" value="VWF/SSPO/ZAN-like_Cys-rich_dom"/>
</dbReference>
<feature type="domain" description="VWFC" evidence="11">
    <location>
        <begin position="2270"/>
        <end position="2339"/>
    </location>
</feature>
<evidence type="ECO:0008006" key="15">
    <source>
        <dbReference type="Google" id="ProtNLM"/>
    </source>
</evidence>
<evidence type="ECO:0000259" key="12">
    <source>
        <dbReference type="PROSITE" id="PS51233"/>
    </source>
</evidence>
<keyword evidence="4" id="KW-0677">Repeat</keyword>
<feature type="compositionally biased region" description="Low complexity" evidence="8">
    <location>
        <begin position="1845"/>
        <end position="1868"/>
    </location>
</feature>
<evidence type="ECO:0000256" key="5">
    <source>
        <dbReference type="ARBA" id="ARBA00023157"/>
    </source>
</evidence>
<feature type="region of interest" description="Disordered" evidence="8">
    <location>
        <begin position="1378"/>
        <end position="1792"/>
    </location>
</feature>
<dbReference type="InterPro" id="IPR006207">
    <property type="entry name" value="Cys_knot_C"/>
</dbReference>
<feature type="disulfide bond" evidence="7">
    <location>
        <begin position="2546"/>
        <end position="2600"/>
    </location>
</feature>
<evidence type="ECO:0000256" key="4">
    <source>
        <dbReference type="ARBA" id="ARBA00022737"/>
    </source>
</evidence>
<keyword evidence="2" id="KW-0964">Secreted</keyword>
<name>A0A8C9DH92_PROSS</name>
<evidence type="ECO:0000256" key="6">
    <source>
        <dbReference type="ARBA" id="ARBA00023180"/>
    </source>
</evidence>